<dbReference type="Proteomes" id="UP000275078">
    <property type="component" value="Unassembled WGS sequence"/>
</dbReference>
<accession>A0A3N4ICN3</accession>
<feature type="domain" description="DM2" evidence="2">
    <location>
        <begin position="241"/>
        <end position="318"/>
    </location>
</feature>
<feature type="region of interest" description="Disordered" evidence="1">
    <location>
        <begin position="1"/>
        <end position="65"/>
    </location>
</feature>
<evidence type="ECO:0000313" key="4">
    <source>
        <dbReference type="Proteomes" id="UP000275078"/>
    </source>
</evidence>
<dbReference type="EMBL" id="ML119666">
    <property type="protein sequence ID" value="RPA83236.1"/>
    <property type="molecule type" value="Genomic_DNA"/>
</dbReference>
<dbReference type="STRING" id="1160509.A0A3N4ICN3"/>
<name>A0A3N4ICN3_ASCIM</name>
<reference evidence="3 4" key="1">
    <citation type="journal article" date="2018" name="Nat. Ecol. Evol.">
        <title>Pezizomycetes genomes reveal the molecular basis of ectomycorrhizal truffle lifestyle.</title>
        <authorList>
            <person name="Murat C."/>
            <person name="Payen T."/>
            <person name="Noel B."/>
            <person name="Kuo A."/>
            <person name="Morin E."/>
            <person name="Chen J."/>
            <person name="Kohler A."/>
            <person name="Krizsan K."/>
            <person name="Balestrini R."/>
            <person name="Da Silva C."/>
            <person name="Montanini B."/>
            <person name="Hainaut M."/>
            <person name="Levati E."/>
            <person name="Barry K.W."/>
            <person name="Belfiori B."/>
            <person name="Cichocki N."/>
            <person name="Clum A."/>
            <person name="Dockter R.B."/>
            <person name="Fauchery L."/>
            <person name="Guy J."/>
            <person name="Iotti M."/>
            <person name="Le Tacon F."/>
            <person name="Lindquist E.A."/>
            <person name="Lipzen A."/>
            <person name="Malagnac F."/>
            <person name="Mello A."/>
            <person name="Molinier V."/>
            <person name="Miyauchi S."/>
            <person name="Poulain J."/>
            <person name="Riccioni C."/>
            <person name="Rubini A."/>
            <person name="Sitrit Y."/>
            <person name="Splivallo R."/>
            <person name="Traeger S."/>
            <person name="Wang M."/>
            <person name="Zifcakova L."/>
            <person name="Wipf D."/>
            <person name="Zambonelli A."/>
            <person name="Paolocci F."/>
            <person name="Nowrousian M."/>
            <person name="Ottonello S."/>
            <person name="Baldrian P."/>
            <person name="Spatafora J.W."/>
            <person name="Henrissat B."/>
            <person name="Nagy L.G."/>
            <person name="Aury J.M."/>
            <person name="Wincker P."/>
            <person name="Grigoriev I.V."/>
            <person name="Bonfante P."/>
            <person name="Martin F.M."/>
        </authorList>
    </citation>
    <scope>NUCLEOTIDE SEQUENCE [LARGE SCALE GENOMIC DNA]</scope>
    <source>
        <strain evidence="3 4">RN42</strain>
    </source>
</reference>
<dbReference type="InterPro" id="IPR003121">
    <property type="entry name" value="SWIB_MDM2_domain"/>
</dbReference>
<organism evidence="3 4">
    <name type="scientific">Ascobolus immersus RN42</name>
    <dbReference type="NCBI Taxonomy" id="1160509"/>
    <lineage>
        <taxon>Eukaryota</taxon>
        <taxon>Fungi</taxon>
        <taxon>Dikarya</taxon>
        <taxon>Ascomycota</taxon>
        <taxon>Pezizomycotina</taxon>
        <taxon>Pezizomycetes</taxon>
        <taxon>Pezizales</taxon>
        <taxon>Ascobolaceae</taxon>
        <taxon>Ascobolus</taxon>
    </lineage>
</organism>
<proteinExistence type="predicted"/>
<dbReference type="SUPFAM" id="SSF47592">
    <property type="entry name" value="SWIB/MDM2 domain"/>
    <property type="match status" value="1"/>
</dbReference>
<dbReference type="Gene3D" id="1.10.245.10">
    <property type="entry name" value="SWIB/MDM2 domain"/>
    <property type="match status" value="1"/>
</dbReference>
<feature type="compositionally biased region" description="Low complexity" evidence="1">
    <location>
        <begin position="31"/>
        <end position="48"/>
    </location>
</feature>
<dbReference type="InterPro" id="IPR019835">
    <property type="entry name" value="SWIB_domain"/>
</dbReference>
<evidence type="ECO:0000313" key="3">
    <source>
        <dbReference type="EMBL" id="RPA83236.1"/>
    </source>
</evidence>
<gene>
    <name evidence="3" type="ORF">BJ508DRAFT_317890</name>
</gene>
<dbReference type="PROSITE" id="PS51925">
    <property type="entry name" value="SWIB_MDM2"/>
    <property type="match status" value="1"/>
</dbReference>
<sequence length="470" mass="54495">MPQHMAGRGTPGSNVSGGARRGPGPMVTNNAAAQQMSHQQLQMQQQAIAHDREMAKRRSRKPTDLNISEEIQDLVPNGDMYSKFRDFERRLDATVMRKRLDVQEASRNYKPSNEKILKIWISNTAKDQPWQNADRPLDENAFDFDMGQIPTFRVRLEGRLIEPDTNELPPPEKRRHFTSFFKHIIFELDRDKDLYPDGNLVEWKRTLPQPGQPPFEEKDAIEFERKGDVNVNLTVKLVLDASPERYKLSAPLADLLDTKEDTRTGIVMALWEYVRFNGLQDPDEKRWINCDEPMKAIFGQERLYFPQIPEITLQHIFPPDPIVLNYTVRVDVASYQSPYEWEIRVPIDDPIRNQMAATLNSPAHLNGVRECLAIDEQLAMGIQNINHCKARRDFWHSFASDPGNFIPRWVSSQTRDLGMILGENEIDTEESRRSEFFERMGENVQMLLKNELHRSMIAHQQQHQQAQIQG</sequence>
<keyword evidence="4" id="KW-1185">Reference proteome</keyword>
<dbReference type="OrthoDB" id="10263741at2759"/>
<protein>
    <recommendedName>
        <fullName evidence="2">DM2 domain-containing protein</fullName>
    </recommendedName>
</protein>
<evidence type="ECO:0000256" key="1">
    <source>
        <dbReference type="SAM" id="MobiDB-lite"/>
    </source>
</evidence>
<dbReference type="CDD" id="cd10568">
    <property type="entry name" value="SWIB_like"/>
    <property type="match status" value="1"/>
</dbReference>
<evidence type="ECO:0000259" key="2">
    <source>
        <dbReference type="PROSITE" id="PS51925"/>
    </source>
</evidence>
<dbReference type="SMART" id="SM00151">
    <property type="entry name" value="SWIB"/>
    <property type="match status" value="1"/>
</dbReference>
<dbReference type="PANTHER" id="PTHR13844">
    <property type="entry name" value="SWI/SNF-RELATED MATRIX-ASSOCIATED ACTIN-DEPENDENT REGULATOR OF CHROMATIN SUBFAMILY D"/>
    <property type="match status" value="1"/>
</dbReference>
<dbReference type="Pfam" id="PF02201">
    <property type="entry name" value="SWIB"/>
    <property type="match status" value="1"/>
</dbReference>
<dbReference type="AlphaFoldDB" id="A0A3N4ICN3"/>
<dbReference type="InterPro" id="IPR036885">
    <property type="entry name" value="SWIB_MDM2_dom_sf"/>
</dbReference>